<dbReference type="RefSeq" id="WP_207863353.1">
    <property type="nucleotide sequence ID" value="NZ_JAFREP010000055.1"/>
</dbReference>
<dbReference type="Proteomes" id="UP000664417">
    <property type="component" value="Unassembled WGS sequence"/>
</dbReference>
<organism evidence="1 2">
    <name type="scientific">Acanthopleuribacter pedis</name>
    <dbReference type="NCBI Taxonomy" id="442870"/>
    <lineage>
        <taxon>Bacteria</taxon>
        <taxon>Pseudomonadati</taxon>
        <taxon>Acidobacteriota</taxon>
        <taxon>Holophagae</taxon>
        <taxon>Acanthopleuribacterales</taxon>
        <taxon>Acanthopleuribacteraceae</taxon>
        <taxon>Acanthopleuribacter</taxon>
    </lineage>
</organism>
<accession>A0A8J7U873</accession>
<dbReference type="SMART" id="SM01101">
    <property type="entry name" value="CRISPR_assoc"/>
    <property type="match status" value="1"/>
</dbReference>
<dbReference type="NCBIfam" id="TIGR01907">
    <property type="entry name" value="casE_Cse3"/>
    <property type="match status" value="1"/>
</dbReference>
<dbReference type="InterPro" id="IPR010179">
    <property type="entry name" value="CRISPR-assoc_prot_Cse3"/>
</dbReference>
<dbReference type="Gene3D" id="3.30.70.1200">
    <property type="entry name" value="Crispr-associated protein, domain 1"/>
    <property type="match status" value="1"/>
</dbReference>
<gene>
    <name evidence="1" type="primary">cas6e</name>
    <name evidence="1" type="ORF">J3U88_32660</name>
</gene>
<keyword evidence="2" id="KW-1185">Reference proteome</keyword>
<protein>
    <submittedName>
        <fullName evidence="1">Type I-E CRISPR-associated protein Cas6/Cse3/CasE</fullName>
    </submittedName>
</protein>
<reference evidence="1" key="1">
    <citation type="submission" date="2021-03" db="EMBL/GenBank/DDBJ databases">
        <authorList>
            <person name="Wang G."/>
        </authorList>
    </citation>
    <scope>NUCLEOTIDE SEQUENCE</scope>
    <source>
        <strain evidence="1">KCTC 12899</strain>
    </source>
</reference>
<dbReference type="Pfam" id="PF08798">
    <property type="entry name" value="CRISPR_assoc"/>
    <property type="match status" value="1"/>
</dbReference>
<dbReference type="AlphaFoldDB" id="A0A8J7U873"/>
<comment type="caution">
    <text evidence="1">The sequence shown here is derived from an EMBL/GenBank/DDBJ whole genome shotgun (WGS) entry which is preliminary data.</text>
</comment>
<evidence type="ECO:0000313" key="2">
    <source>
        <dbReference type="Proteomes" id="UP000664417"/>
    </source>
</evidence>
<proteinExistence type="predicted"/>
<sequence>MNRQLHFLKIDPVTSLRNQRLNAFLGNAYAVHGCIEALKNDAHDAGEDRLLWRLDRDKRNPATFLLVQTNFEPNAAGLTALTENPLIQRVHRKTVAPRFQERQVFHFRLRANPTKAVGCGEKGRRGKRVAVTGVAEAEAWLHRKGVFHGFDCRLHNLVEEGPMVLKKSGKKQGRSVRTMTFNSVLFEGVLQVSDPEKMTACFERGIGHGRGFGFGMLSLAKK</sequence>
<dbReference type="CDD" id="cd09727">
    <property type="entry name" value="Cas6_I-E"/>
    <property type="match status" value="1"/>
</dbReference>
<dbReference type="EMBL" id="JAFREP010000055">
    <property type="protein sequence ID" value="MBO1323263.1"/>
    <property type="molecule type" value="Genomic_DNA"/>
</dbReference>
<dbReference type="SUPFAM" id="SSF117987">
    <property type="entry name" value="CRISPR-associated protein"/>
    <property type="match status" value="2"/>
</dbReference>
<name>A0A8J7U873_9BACT</name>
<dbReference type="Gene3D" id="3.30.70.1210">
    <property type="entry name" value="Crispr-associated protein, domain 2"/>
    <property type="match status" value="1"/>
</dbReference>
<evidence type="ECO:0000313" key="1">
    <source>
        <dbReference type="EMBL" id="MBO1323263.1"/>
    </source>
</evidence>